<feature type="transmembrane region" description="Helical" evidence="1">
    <location>
        <begin position="98"/>
        <end position="117"/>
    </location>
</feature>
<sequence>MTEETPAEEPESLPAWPWWRYALGLLGVGLFVGLSRWLDNTFDTRDSTGEDVGFFDHIVENPLQFLAHSSNKLVTYLALPIVFIMCRRLRATVSLRRYALVSASFIVLAALLALLGLASIGDDAPKDGWFYLTIGAVLGTLTPGLAGLGHVLFAWFRQRRRSLQDI</sequence>
<keyword evidence="1" id="KW-1133">Transmembrane helix</keyword>
<evidence type="ECO:0000313" key="3">
    <source>
        <dbReference type="Proteomes" id="UP000640052"/>
    </source>
</evidence>
<dbReference type="EMBL" id="BOOA01000001">
    <property type="protein sequence ID" value="GIH21764.1"/>
    <property type="molecule type" value="Genomic_DNA"/>
</dbReference>
<accession>A0A919Q3Q4</accession>
<gene>
    <name evidence="2" type="ORF">Aph01nite_00740</name>
</gene>
<evidence type="ECO:0000313" key="2">
    <source>
        <dbReference type="EMBL" id="GIH21764.1"/>
    </source>
</evidence>
<reference evidence="2" key="1">
    <citation type="submission" date="2021-01" db="EMBL/GenBank/DDBJ databases">
        <title>Whole genome shotgun sequence of Acrocarpospora phusangensis NBRC 108782.</title>
        <authorList>
            <person name="Komaki H."/>
            <person name="Tamura T."/>
        </authorList>
    </citation>
    <scope>NUCLEOTIDE SEQUENCE</scope>
    <source>
        <strain evidence="2">NBRC 108782</strain>
    </source>
</reference>
<keyword evidence="1" id="KW-0812">Transmembrane</keyword>
<dbReference type="RefSeq" id="WP_204038643.1">
    <property type="nucleotide sequence ID" value="NZ_BOOA01000001.1"/>
</dbReference>
<dbReference type="AlphaFoldDB" id="A0A919Q3Q4"/>
<dbReference type="Proteomes" id="UP000640052">
    <property type="component" value="Unassembled WGS sequence"/>
</dbReference>
<feature type="transmembrane region" description="Helical" evidence="1">
    <location>
        <begin position="129"/>
        <end position="156"/>
    </location>
</feature>
<organism evidence="2 3">
    <name type="scientific">Acrocarpospora phusangensis</name>
    <dbReference type="NCBI Taxonomy" id="1070424"/>
    <lineage>
        <taxon>Bacteria</taxon>
        <taxon>Bacillati</taxon>
        <taxon>Actinomycetota</taxon>
        <taxon>Actinomycetes</taxon>
        <taxon>Streptosporangiales</taxon>
        <taxon>Streptosporangiaceae</taxon>
        <taxon>Acrocarpospora</taxon>
    </lineage>
</organism>
<keyword evidence="1" id="KW-0472">Membrane</keyword>
<name>A0A919Q3Q4_9ACTN</name>
<feature type="transmembrane region" description="Helical" evidence="1">
    <location>
        <begin position="18"/>
        <end position="38"/>
    </location>
</feature>
<protein>
    <submittedName>
        <fullName evidence="2">Uncharacterized protein</fullName>
    </submittedName>
</protein>
<evidence type="ECO:0000256" key="1">
    <source>
        <dbReference type="SAM" id="Phobius"/>
    </source>
</evidence>
<proteinExistence type="predicted"/>
<comment type="caution">
    <text evidence="2">The sequence shown here is derived from an EMBL/GenBank/DDBJ whole genome shotgun (WGS) entry which is preliminary data.</text>
</comment>
<keyword evidence="3" id="KW-1185">Reference proteome</keyword>